<name>A0ABY4HVH1_CHIFI</name>
<dbReference type="EMBL" id="CP095855">
    <property type="protein sequence ID" value="UPK67792.1"/>
    <property type="molecule type" value="Genomic_DNA"/>
</dbReference>
<feature type="chain" id="PRO_5046171722" evidence="1">
    <location>
        <begin position="20"/>
        <end position="190"/>
    </location>
</feature>
<dbReference type="InterPro" id="IPR025419">
    <property type="entry name" value="DUF4142"/>
</dbReference>
<accession>A0ABY4HVH1</accession>
<evidence type="ECO:0000259" key="2">
    <source>
        <dbReference type="Pfam" id="PF13628"/>
    </source>
</evidence>
<dbReference type="PANTHER" id="PTHR38593:SF1">
    <property type="entry name" value="BLR2558 PROTEIN"/>
    <property type="match status" value="1"/>
</dbReference>
<dbReference type="RefSeq" id="WP_247810137.1">
    <property type="nucleotide sequence ID" value="NZ_CP095855.1"/>
</dbReference>
<dbReference type="Pfam" id="PF13628">
    <property type="entry name" value="DUF4142"/>
    <property type="match status" value="1"/>
</dbReference>
<feature type="domain" description="DUF4142" evidence="2">
    <location>
        <begin position="51"/>
        <end position="184"/>
    </location>
</feature>
<dbReference type="PROSITE" id="PS51257">
    <property type="entry name" value="PROKAR_LIPOPROTEIN"/>
    <property type="match status" value="1"/>
</dbReference>
<evidence type="ECO:0000313" key="3">
    <source>
        <dbReference type="EMBL" id="UPK67792.1"/>
    </source>
</evidence>
<dbReference type="Proteomes" id="UP000830198">
    <property type="component" value="Chromosome"/>
</dbReference>
<dbReference type="Gene3D" id="1.20.1260.10">
    <property type="match status" value="1"/>
</dbReference>
<evidence type="ECO:0000313" key="4">
    <source>
        <dbReference type="Proteomes" id="UP000830198"/>
    </source>
</evidence>
<proteinExistence type="predicted"/>
<organism evidence="3 4">
    <name type="scientific">Chitinophaga filiformis</name>
    <name type="common">Myxococcus filiformis</name>
    <name type="synonym">Flexibacter filiformis</name>
    <dbReference type="NCBI Taxonomy" id="104663"/>
    <lineage>
        <taxon>Bacteria</taxon>
        <taxon>Pseudomonadati</taxon>
        <taxon>Bacteroidota</taxon>
        <taxon>Chitinophagia</taxon>
        <taxon>Chitinophagales</taxon>
        <taxon>Chitinophagaceae</taxon>
        <taxon>Chitinophaga</taxon>
    </lineage>
</organism>
<reference evidence="3 4" key="1">
    <citation type="submission" date="2022-04" db="EMBL/GenBank/DDBJ databases">
        <title>The arsenic-methylating capacity of Chitinophaga filiformis YT5 during chitin decomposition.</title>
        <authorList>
            <person name="Chen G."/>
            <person name="Liang Y."/>
        </authorList>
    </citation>
    <scope>NUCLEOTIDE SEQUENCE [LARGE SCALE GENOMIC DNA]</scope>
    <source>
        <strain evidence="3 4">YT5</strain>
    </source>
</reference>
<keyword evidence="1" id="KW-0732">Signal</keyword>
<evidence type="ECO:0000256" key="1">
    <source>
        <dbReference type="SAM" id="SignalP"/>
    </source>
</evidence>
<gene>
    <name evidence="3" type="ORF">MYF79_22850</name>
</gene>
<protein>
    <submittedName>
        <fullName evidence="3">DUF4142 domain-containing protein</fullName>
    </submittedName>
</protein>
<keyword evidence="4" id="KW-1185">Reference proteome</keyword>
<sequence>MKKLTFFATTLLAAWMLQACNGGSNTAKHEDAVDSAQAVNKETAPVDKESSDFAVEAANGGMMEVQLGKLAQEKATNQRVKDFAAMMVRDHSKANDELKGLAQSKNIALPDSVSGDARDHMDKMSKMSGKDFDKHYIDMMVDDHDKDVDKFDKAANNLSDPDLKTWAGNTLPTLRAHQDSAKAIQAIIKK</sequence>
<dbReference type="PANTHER" id="PTHR38593">
    <property type="entry name" value="BLR2558 PROTEIN"/>
    <property type="match status" value="1"/>
</dbReference>
<dbReference type="InterPro" id="IPR012347">
    <property type="entry name" value="Ferritin-like"/>
</dbReference>
<feature type="signal peptide" evidence="1">
    <location>
        <begin position="1"/>
        <end position="19"/>
    </location>
</feature>